<dbReference type="EMBL" id="HBUF01362564">
    <property type="protein sequence ID" value="CAG6721693.1"/>
    <property type="molecule type" value="Transcribed_RNA"/>
</dbReference>
<reference evidence="28" key="1">
    <citation type="submission" date="2021-05" db="EMBL/GenBank/DDBJ databases">
        <authorList>
            <person name="Alioto T."/>
            <person name="Alioto T."/>
            <person name="Gomez Garrido J."/>
        </authorList>
    </citation>
    <scope>NUCLEOTIDE SEQUENCE</scope>
</reference>
<evidence type="ECO:0000256" key="1">
    <source>
        <dbReference type="ARBA" id="ARBA00000300"/>
    </source>
</evidence>
<evidence type="ECO:0000256" key="2">
    <source>
        <dbReference type="ARBA" id="ARBA00000816"/>
    </source>
</evidence>
<evidence type="ECO:0000256" key="23">
    <source>
        <dbReference type="ARBA" id="ARBA00048770"/>
    </source>
</evidence>
<keyword evidence="11" id="KW-0276">Fatty acid metabolism</keyword>
<evidence type="ECO:0000259" key="27">
    <source>
        <dbReference type="Pfam" id="PF00561"/>
    </source>
</evidence>
<protein>
    <recommendedName>
        <fullName evidence="16">1-acylglycerol-3-phosphate O-acyltransferase ABHD5</fullName>
        <ecNumber evidence="5">2.3.1.51</ecNumber>
    </recommendedName>
    <alternativeName>
        <fullName evidence="17">Abhydrolase domain-containing protein 5</fullName>
    </alternativeName>
</protein>
<feature type="signal peptide" evidence="26">
    <location>
        <begin position="1"/>
        <end position="27"/>
    </location>
</feature>
<dbReference type="PANTHER" id="PTHR42886:SF29">
    <property type="entry name" value="PUMMELIG, ISOFORM A"/>
    <property type="match status" value="1"/>
</dbReference>
<evidence type="ECO:0000256" key="9">
    <source>
        <dbReference type="ARBA" id="ARBA00022679"/>
    </source>
</evidence>
<keyword evidence="6" id="KW-0963">Cytoplasm</keyword>
<dbReference type="GO" id="GO:0005811">
    <property type="term" value="C:lipid droplet"/>
    <property type="evidence" value="ECO:0007669"/>
    <property type="project" value="UniProtKB-SubCell"/>
</dbReference>
<evidence type="ECO:0000256" key="25">
    <source>
        <dbReference type="SAM" id="MobiDB-lite"/>
    </source>
</evidence>
<evidence type="ECO:0000256" key="10">
    <source>
        <dbReference type="ARBA" id="ARBA00022782"/>
    </source>
</evidence>
<keyword evidence="9" id="KW-0808">Transferase</keyword>
<comment type="catalytic activity">
    <reaction evidence="1">
        <text>a 1-acyl-sn-glycero-3-phosphate + an acyl-CoA = a 1,2-diacyl-sn-glycero-3-phosphate + CoA</text>
        <dbReference type="Rhea" id="RHEA:19709"/>
        <dbReference type="ChEBI" id="CHEBI:57287"/>
        <dbReference type="ChEBI" id="CHEBI:57970"/>
        <dbReference type="ChEBI" id="CHEBI:58342"/>
        <dbReference type="ChEBI" id="CHEBI:58608"/>
        <dbReference type="EC" id="2.3.1.51"/>
    </reaction>
    <physiologicalReaction direction="left-to-right" evidence="1">
        <dbReference type="Rhea" id="RHEA:19710"/>
    </physiologicalReaction>
</comment>
<sequence length="419" mass="47318">MTDEGLAVYRPTWLWSWFWWAPMSATALRSIEKKILSFLKTPYKSTYVDIGPVVGTSDKVWTVSLNTEETQKTPLVLLHGLGAGVALWCLNLDSFAAHRPVYALDILGFGRSSRPRFSTDPEAVERQLVTSIEEWRKELQLKEMILLGHSFGGYLAYAYAIQYPDRVKHLILADPWGFPQRSLDPKLVSKIPLWARMIGNLYKNFNPLWPVRFVGPLGQWVVEKMRPDLPKKFIPVLGEESAAITEYIFQCNVQAPSGESAFHTLTEGLGYAKRPMLHRVDQLAPTVPVTVVYGSRSWVDNSSGDKIKEARSKACYVNVKSVTGAGHHVYADRADVFNKMVNDACNLSDKGEDVVTMDTKAVIKVEPSGESKQEKEEEEEEEGERKKKKKKRRRGRRRRRSSCTGRAGDKQEGGRAGEL</sequence>
<evidence type="ECO:0000256" key="18">
    <source>
        <dbReference type="ARBA" id="ARBA00045357"/>
    </source>
</evidence>
<dbReference type="EMBL" id="HBUF01362565">
    <property type="protein sequence ID" value="CAG6721694.1"/>
    <property type="molecule type" value="Transcribed_RNA"/>
</dbReference>
<evidence type="ECO:0000256" key="4">
    <source>
        <dbReference type="ARBA" id="ARBA00004502"/>
    </source>
</evidence>
<dbReference type="GO" id="GO:0005739">
    <property type="term" value="C:mitochondrion"/>
    <property type="evidence" value="ECO:0007669"/>
    <property type="project" value="TreeGrafter"/>
</dbReference>
<comment type="similarity">
    <text evidence="15">Belongs to the peptidase S33 family. ABHD4/ABHD5 subfamily.</text>
</comment>
<evidence type="ECO:0000256" key="19">
    <source>
        <dbReference type="ARBA" id="ARBA00047525"/>
    </source>
</evidence>
<evidence type="ECO:0000256" key="7">
    <source>
        <dbReference type="ARBA" id="ARBA00022516"/>
    </source>
</evidence>
<feature type="compositionally biased region" description="Basic and acidic residues" evidence="25">
    <location>
        <begin position="363"/>
        <end position="375"/>
    </location>
</feature>
<dbReference type="GO" id="GO:0030154">
    <property type="term" value="P:cell differentiation"/>
    <property type="evidence" value="ECO:0007669"/>
    <property type="project" value="UniProtKB-KW"/>
</dbReference>
<dbReference type="GO" id="GO:0006654">
    <property type="term" value="P:phosphatidic acid biosynthetic process"/>
    <property type="evidence" value="ECO:0007669"/>
    <property type="project" value="TreeGrafter"/>
</dbReference>
<dbReference type="Gene3D" id="3.40.50.1820">
    <property type="entry name" value="alpha/beta hydrolase"/>
    <property type="match status" value="1"/>
</dbReference>
<evidence type="ECO:0000256" key="24">
    <source>
        <dbReference type="ARBA" id="ARBA00049561"/>
    </source>
</evidence>
<evidence type="ECO:0000256" key="13">
    <source>
        <dbReference type="ARBA" id="ARBA00023315"/>
    </source>
</evidence>
<dbReference type="PRINTS" id="PR00111">
    <property type="entry name" value="ABHYDROLASE"/>
</dbReference>
<evidence type="ECO:0000256" key="15">
    <source>
        <dbReference type="ARBA" id="ARBA00038097"/>
    </source>
</evidence>
<comment type="catalytic activity">
    <reaction evidence="14">
        <text>1-(9Z-octadecenoyl)-sn-glycero-3-phosphate + octadecanoyl-CoA = 1-(9Z-octadecenoyl)-2-octadecanoyl-sn-glycero-3-phosphate + CoA</text>
        <dbReference type="Rhea" id="RHEA:37147"/>
        <dbReference type="ChEBI" id="CHEBI:57287"/>
        <dbReference type="ChEBI" id="CHEBI:57394"/>
        <dbReference type="ChEBI" id="CHEBI:74544"/>
        <dbReference type="ChEBI" id="CHEBI:74552"/>
    </reaction>
    <physiologicalReaction direction="left-to-right" evidence="14">
        <dbReference type="Rhea" id="RHEA:37148"/>
    </physiologicalReaction>
</comment>
<comment type="catalytic activity">
    <reaction evidence="21">
        <text>eicosanoyl-CoA + 1-(9Z-octadecenoyl)-sn-glycero-3-phosphate = 1-(9Z)-octadecenoyl-2-eicosanoyl-sn-glycero-3-phosphate + CoA</text>
        <dbReference type="Rhea" id="RHEA:37451"/>
        <dbReference type="ChEBI" id="CHEBI:57287"/>
        <dbReference type="ChEBI" id="CHEBI:57380"/>
        <dbReference type="ChEBI" id="CHEBI:74544"/>
        <dbReference type="ChEBI" id="CHEBI:74937"/>
    </reaction>
    <physiologicalReaction direction="left-to-right" evidence="21">
        <dbReference type="Rhea" id="RHEA:37452"/>
    </physiologicalReaction>
</comment>
<keyword evidence="13" id="KW-0012">Acyltransferase</keyword>
<dbReference type="FunFam" id="3.40.50.1820:FF:000019">
    <property type="entry name" value="1-acylglycerol-3-phosphate O-acyltransferase ABHD5"/>
    <property type="match status" value="1"/>
</dbReference>
<dbReference type="InterPro" id="IPR000073">
    <property type="entry name" value="AB_hydrolase_1"/>
</dbReference>
<keyword evidence="10" id="KW-0221">Differentiation</keyword>
<dbReference type="PANTHER" id="PTHR42886">
    <property type="entry name" value="RE40534P-RELATED"/>
    <property type="match status" value="1"/>
</dbReference>
<comment type="catalytic activity">
    <reaction evidence="20">
        <text>1-octadecanoyl-sn-glycero-3-phosphate + (9Z)-octadecenoyl-CoA = 1-octadecanoyl-2-(9Z-octadecenoyl)-sn-glycero-3-phosphate + CoA</text>
        <dbReference type="Rhea" id="RHEA:37163"/>
        <dbReference type="ChEBI" id="CHEBI:57287"/>
        <dbReference type="ChEBI" id="CHEBI:57387"/>
        <dbReference type="ChEBI" id="CHEBI:74560"/>
        <dbReference type="ChEBI" id="CHEBI:74565"/>
    </reaction>
    <physiologicalReaction direction="left-to-right" evidence="20">
        <dbReference type="Rhea" id="RHEA:37164"/>
    </physiologicalReaction>
</comment>
<name>A0A8D8VDW0_9HEMI</name>
<feature type="domain" description="AB hydrolase-1" evidence="27">
    <location>
        <begin position="74"/>
        <end position="332"/>
    </location>
</feature>
<keyword evidence="8" id="KW-0551">Lipid droplet</keyword>
<feature type="chain" id="PRO_5033956210" description="1-acylglycerol-3-phosphate O-acyltransferase ABHD5" evidence="26">
    <location>
        <begin position="28"/>
        <end position="419"/>
    </location>
</feature>
<comment type="catalytic activity">
    <reaction evidence="22">
        <text>1-(5Z,8Z,11Z,14Z-eicosatetraenoyl)-sn-glycero-3-phosphate + (9Z)-octadecenoyl-CoA = 1-(5Z,8Z,11Z,14Z)-eicosatetraenoyl-2-(9Z)-octadecenoyl-sn-glycero-3-phosphate + CoA</text>
        <dbReference type="Rhea" id="RHEA:37455"/>
        <dbReference type="ChEBI" id="CHEBI:57287"/>
        <dbReference type="ChEBI" id="CHEBI:57387"/>
        <dbReference type="ChEBI" id="CHEBI:74938"/>
        <dbReference type="ChEBI" id="CHEBI:74941"/>
    </reaction>
    <physiologicalReaction direction="left-to-right" evidence="22">
        <dbReference type="Rhea" id="RHEA:37456"/>
    </physiologicalReaction>
</comment>
<evidence type="ECO:0000256" key="6">
    <source>
        <dbReference type="ARBA" id="ARBA00022490"/>
    </source>
</evidence>
<evidence type="ECO:0000313" key="28">
    <source>
        <dbReference type="EMBL" id="CAG6721694.1"/>
    </source>
</evidence>
<organism evidence="28">
    <name type="scientific">Cacopsylla melanoneura</name>
    <dbReference type="NCBI Taxonomy" id="428564"/>
    <lineage>
        <taxon>Eukaryota</taxon>
        <taxon>Metazoa</taxon>
        <taxon>Ecdysozoa</taxon>
        <taxon>Arthropoda</taxon>
        <taxon>Hexapoda</taxon>
        <taxon>Insecta</taxon>
        <taxon>Pterygota</taxon>
        <taxon>Neoptera</taxon>
        <taxon>Paraneoptera</taxon>
        <taxon>Hemiptera</taxon>
        <taxon>Sternorrhyncha</taxon>
        <taxon>Psylloidea</taxon>
        <taxon>Psyllidae</taxon>
        <taxon>Psyllinae</taxon>
        <taxon>Cacopsylla</taxon>
    </lineage>
</organism>
<dbReference type="AlphaFoldDB" id="A0A8D8VDW0"/>
<evidence type="ECO:0000256" key="16">
    <source>
        <dbReference type="ARBA" id="ARBA00040731"/>
    </source>
</evidence>
<evidence type="ECO:0000256" key="3">
    <source>
        <dbReference type="ARBA" id="ARBA00004496"/>
    </source>
</evidence>
<evidence type="ECO:0000256" key="20">
    <source>
        <dbReference type="ARBA" id="ARBA00047543"/>
    </source>
</evidence>
<comment type="catalytic activity">
    <reaction evidence="19">
        <text>1-hexadecanoyl-sn-glycero-3-phosphate + (9Z)-octadecenoyl-CoA = 1-hexadecanoyl-2-(9Z-octadecenoyl)-sn-glycero-3-phosphate + CoA</text>
        <dbReference type="Rhea" id="RHEA:33187"/>
        <dbReference type="ChEBI" id="CHEBI:57287"/>
        <dbReference type="ChEBI" id="CHEBI:57387"/>
        <dbReference type="ChEBI" id="CHEBI:57518"/>
        <dbReference type="ChEBI" id="CHEBI:64839"/>
    </reaction>
    <physiologicalReaction direction="left-to-right" evidence="19">
        <dbReference type="Rhea" id="RHEA:33188"/>
    </physiologicalReaction>
</comment>
<evidence type="ECO:0000256" key="26">
    <source>
        <dbReference type="SAM" id="SignalP"/>
    </source>
</evidence>
<evidence type="ECO:0000256" key="22">
    <source>
        <dbReference type="ARBA" id="ARBA00048632"/>
    </source>
</evidence>
<dbReference type="InterPro" id="IPR029058">
    <property type="entry name" value="AB_hydrolase_fold"/>
</dbReference>
<feature type="compositionally biased region" description="Basic residues" evidence="25">
    <location>
        <begin position="386"/>
        <end position="401"/>
    </location>
</feature>
<evidence type="ECO:0000256" key="8">
    <source>
        <dbReference type="ARBA" id="ARBA00022677"/>
    </source>
</evidence>
<dbReference type="GO" id="GO:0055088">
    <property type="term" value="P:lipid homeostasis"/>
    <property type="evidence" value="ECO:0007669"/>
    <property type="project" value="TreeGrafter"/>
</dbReference>
<feature type="region of interest" description="Disordered" evidence="25">
    <location>
        <begin position="363"/>
        <end position="419"/>
    </location>
</feature>
<evidence type="ECO:0000256" key="11">
    <source>
        <dbReference type="ARBA" id="ARBA00022832"/>
    </source>
</evidence>
<dbReference type="GO" id="GO:0006631">
    <property type="term" value="P:fatty acid metabolic process"/>
    <property type="evidence" value="ECO:0007669"/>
    <property type="project" value="UniProtKB-KW"/>
</dbReference>
<evidence type="ECO:0000256" key="21">
    <source>
        <dbReference type="ARBA" id="ARBA00047849"/>
    </source>
</evidence>
<keyword evidence="7" id="KW-0444">Lipid biosynthesis</keyword>
<dbReference type="EC" id="2.3.1.51" evidence="5"/>
<accession>A0A8D8VDW0</accession>
<evidence type="ECO:0000256" key="5">
    <source>
        <dbReference type="ARBA" id="ARBA00013211"/>
    </source>
</evidence>
<feature type="compositionally biased region" description="Basic and acidic residues" evidence="25">
    <location>
        <begin position="407"/>
        <end position="419"/>
    </location>
</feature>
<dbReference type="GO" id="GO:0052689">
    <property type="term" value="F:carboxylic ester hydrolase activity"/>
    <property type="evidence" value="ECO:0007669"/>
    <property type="project" value="TreeGrafter"/>
</dbReference>
<proteinExistence type="inferred from homology"/>
<comment type="catalytic activity">
    <reaction evidence="23">
        <text>1-(9Z-octadecenoyl)-sn-glycero-3-phosphate + (5Z,8Z,11Z,14Z)-eicosatetraenoyl-CoA = 1-(9Z)-octadecenoyl-2-(5Z,8Z,11Z,14Z)-eicosatetraenoyl-sn-glycero-3-phosphate + CoA</text>
        <dbReference type="Rhea" id="RHEA:37443"/>
        <dbReference type="ChEBI" id="CHEBI:57287"/>
        <dbReference type="ChEBI" id="CHEBI:57368"/>
        <dbReference type="ChEBI" id="CHEBI:74544"/>
        <dbReference type="ChEBI" id="CHEBI:74928"/>
    </reaction>
    <physiologicalReaction direction="left-to-right" evidence="23">
        <dbReference type="Rhea" id="RHEA:37444"/>
    </physiologicalReaction>
</comment>
<evidence type="ECO:0000256" key="12">
    <source>
        <dbReference type="ARBA" id="ARBA00023098"/>
    </source>
</evidence>
<dbReference type="SUPFAM" id="SSF53474">
    <property type="entry name" value="alpha/beta-Hydrolases"/>
    <property type="match status" value="1"/>
</dbReference>
<dbReference type="EMBL" id="HBUF01362563">
    <property type="protein sequence ID" value="CAG6721692.1"/>
    <property type="molecule type" value="Transcribed_RNA"/>
</dbReference>
<comment type="catalytic activity">
    <reaction evidence="24">
        <text>1-(9Z-octadecenoyl)-sn-glycero-3-phosphate + (9Z)-octadecenoyl-CoA = 1,2-di-(9Z-octadecenoyl)-sn-glycero-3-phosphate + CoA</text>
        <dbReference type="Rhea" id="RHEA:37131"/>
        <dbReference type="ChEBI" id="CHEBI:57287"/>
        <dbReference type="ChEBI" id="CHEBI:57387"/>
        <dbReference type="ChEBI" id="CHEBI:74544"/>
        <dbReference type="ChEBI" id="CHEBI:74546"/>
    </reaction>
    <physiologicalReaction direction="left-to-right" evidence="24">
        <dbReference type="Rhea" id="RHEA:37132"/>
    </physiologicalReaction>
</comment>
<comment type="function">
    <text evidence="18">Coenzyme A-dependent lysophosphatidic acid acyltransferase that catalyzes the transfer of an acyl group on a lysophosphatidic acid. Functions preferentially with 1-oleoyl-lysophosphatidic acid followed by 1-palmitoyl-lysophosphatidic acid, 1-stearoyl-lysophosphatidic acid and 1-arachidonoyl-lysophosphatidic acid as lipid acceptor. Functions preferentially with arachidonoyl-CoA followed by oleoyl-CoA as acyl group donors. Functions in phosphatidic acid biosynthesis. May regulate the cellular storage of triacylglycerol through activation of the phospholipase PNPLA2. Involved in keratinocyte differentiation. Regulates lipid droplet fusion.</text>
</comment>
<comment type="catalytic activity">
    <reaction evidence="2">
        <text>1-(9Z-octadecenoyl)-sn-glycero-3-phosphate + hexadecanoyl-CoA = 1-(9Z)-octadecenoyl-2-hexadecanoyl-sn-glycero-3-phosphate + CoA</text>
        <dbReference type="Rhea" id="RHEA:37143"/>
        <dbReference type="ChEBI" id="CHEBI:57287"/>
        <dbReference type="ChEBI" id="CHEBI:57379"/>
        <dbReference type="ChEBI" id="CHEBI:74544"/>
        <dbReference type="ChEBI" id="CHEBI:74551"/>
    </reaction>
    <physiologicalReaction direction="left-to-right" evidence="2">
        <dbReference type="Rhea" id="RHEA:37144"/>
    </physiologicalReaction>
</comment>
<keyword evidence="26" id="KW-0732">Signal</keyword>
<dbReference type="GO" id="GO:0003841">
    <property type="term" value="F:1-acylglycerol-3-phosphate O-acyltransferase activity"/>
    <property type="evidence" value="ECO:0007669"/>
    <property type="project" value="UniProtKB-EC"/>
</dbReference>
<dbReference type="EMBL" id="HBUF01362566">
    <property type="protein sequence ID" value="CAG6721695.1"/>
    <property type="molecule type" value="Transcribed_RNA"/>
</dbReference>
<evidence type="ECO:0000256" key="14">
    <source>
        <dbReference type="ARBA" id="ARBA00036296"/>
    </source>
</evidence>
<keyword evidence="12" id="KW-0443">Lipid metabolism</keyword>
<comment type="subcellular location">
    <subcellularLocation>
        <location evidence="3">Cytoplasm</location>
    </subcellularLocation>
    <subcellularLocation>
        <location evidence="4">Lipid droplet</location>
    </subcellularLocation>
</comment>
<evidence type="ECO:0000256" key="17">
    <source>
        <dbReference type="ARBA" id="ARBA00042413"/>
    </source>
</evidence>
<dbReference type="Pfam" id="PF00561">
    <property type="entry name" value="Abhydrolase_1"/>
    <property type="match status" value="1"/>
</dbReference>